<evidence type="ECO:0000256" key="2">
    <source>
        <dbReference type="ARBA" id="ARBA00022692"/>
    </source>
</evidence>
<dbReference type="EMBL" id="JACLQD010000003">
    <property type="protein sequence ID" value="MBC2836396.1"/>
    <property type="molecule type" value="Genomic_DNA"/>
</dbReference>
<dbReference type="InterPro" id="IPR018511">
    <property type="entry name" value="Hemolysin-typ_Ca-bd_CS"/>
</dbReference>
<dbReference type="InterPro" id="IPR050174">
    <property type="entry name" value="Protocadherin/Cadherin-CA"/>
</dbReference>
<dbReference type="SUPFAM" id="SSF49313">
    <property type="entry name" value="Cadherin-like"/>
    <property type="match status" value="1"/>
</dbReference>
<feature type="region of interest" description="Disordered" evidence="5">
    <location>
        <begin position="779"/>
        <end position="803"/>
    </location>
</feature>
<feature type="domain" description="Cadherin" evidence="6">
    <location>
        <begin position="147"/>
        <end position="253"/>
    </location>
</feature>
<proteinExistence type="predicted"/>
<dbReference type="Proteomes" id="UP000555411">
    <property type="component" value="Unassembled WGS sequence"/>
</dbReference>
<comment type="subcellular location">
    <subcellularLocation>
        <location evidence="1">Membrane</location>
        <topology evidence="1">Single-pass membrane protein</topology>
    </subcellularLocation>
</comment>
<dbReference type="InterPro" id="IPR010221">
    <property type="entry name" value="VCBS_dom"/>
</dbReference>
<dbReference type="PROSITE" id="PS50268">
    <property type="entry name" value="CADHERIN_2"/>
    <property type="match status" value="3"/>
</dbReference>
<dbReference type="GO" id="GO:0005615">
    <property type="term" value="C:extracellular space"/>
    <property type="evidence" value="ECO:0007669"/>
    <property type="project" value="InterPro"/>
</dbReference>
<dbReference type="AlphaFoldDB" id="A0A842I9V7"/>
<dbReference type="SUPFAM" id="SSF51120">
    <property type="entry name" value="beta-Roll"/>
    <property type="match status" value="1"/>
</dbReference>
<dbReference type="PANTHER" id="PTHR24028:SF328">
    <property type="entry name" value="CADHERIN-3"/>
    <property type="match status" value="1"/>
</dbReference>
<dbReference type="Gene3D" id="2.60.40.10">
    <property type="entry name" value="Immunoglobulins"/>
    <property type="match status" value="5"/>
</dbReference>
<evidence type="ECO:0000256" key="1">
    <source>
        <dbReference type="ARBA" id="ARBA00004167"/>
    </source>
</evidence>
<dbReference type="Pfam" id="PF17803">
    <property type="entry name" value="Cadherin_4"/>
    <property type="match status" value="5"/>
</dbReference>
<evidence type="ECO:0000313" key="8">
    <source>
        <dbReference type="Proteomes" id="UP000555411"/>
    </source>
</evidence>
<feature type="domain" description="Cadherin" evidence="6">
    <location>
        <begin position="365"/>
        <end position="475"/>
    </location>
</feature>
<dbReference type="GO" id="GO:0005886">
    <property type="term" value="C:plasma membrane"/>
    <property type="evidence" value="ECO:0007669"/>
    <property type="project" value="TreeGrafter"/>
</dbReference>
<keyword evidence="2" id="KW-0812">Transmembrane</keyword>
<protein>
    <submittedName>
        <fullName evidence="7">Cadherin-like domain-containing protein</fullName>
    </submittedName>
</protein>
<accession>A0A842I9V7</accession>
<dbReference type="InterPro" id="IPR013783">
    <property type="entry name" value="Ig-like_fold"/>
</dbReference>
<dbReference type="GO" id="GO:0005509">
    <property type="term" value="F:calcium ion binding"/>
    <property type="evidence" value="ECO:0007669"/>
    <property type="project" value="InterPro"/>
</dbReference>
<dbReference type="GO" id="GO:0007156">
    <property type="term" value="P:homophilic cell adhesion via plasma membrane adhesion molecules"/>
    <property type="evidence" value="ECO:0007669"/>
    <property type="project" value="InterPro"/>
</dbReference>
<keyword evidence="8" id="KW-1185">Reference proteome</keyword>
<evidence type="ECO:0000256" key="5">
    <source>
        <dbReference type="SAM" id="MobiDB-lite"/>
    </source>
</evidence>
<dbReference type="InterPro" id="IPR015919">
    <property type="entry name" value="Cadherin-like_sf"/>
</dbReference>
<organism evidence="7 8">
    <name type="scientific">Paragemmobacter straminiformis</name>
    <dbReference type="NCBI Taxonomy" id="2045119"/>
    <lineage>
        <taxon>Bacteria</taxon>
        <taxon>Pseudomonadati</taxon>
        <taxon>Pseudomonadota</taxon>
        <taxon>Alphaproteobacteria</taxon>
        <taxon>Rhodobacterales</taxon>
        <taxon>Paracoccaceae</taxon>
        <taxon>Paragemmobacter</taxon>
    </lineage>
</organism>
<evidence type="ECO:0000313" key="7">
    <source>
        <dbReference type="EMBL" id="MBC2836396.1"/>
    </source>
</evidence>
<dbReference type="PRINTS" id="PR00313">
    <property type="entry name" value="CABNDNGRPT"/>
</dbReference>
<keyword evidence="3" id="KW-1133">Transmembrane helix</keyword>
<dbReference type="PROSITE" id="PS00330">
    <property type="entry name" value="HEMOLYSIN_CALCIUM"/>
    <property type="match status" value="2"/>
</dbReference>
<dbReference type="InterPro" id="IPR040853">
    <property type="entry name" value="RapA2_cadherin-like"/>
</dbReference>
<dbReference type="InterPro" id="IPR011049">
    <property type="entry name" value="Serralysin-like_metalloprot_C"/>
</dbReference>
<feature type="domain" description="Cadherin" evidence="6">
    <location>
        <begin position="254"/>
        <end position="364"/>
    </location>
</feature>
<dbReference type="NCBIfam" id="TIGR01965">
    <property type="entry name" value="VCBS_repeat"/>
    <property type="match status" value="6"/>
</dbReference>
<dbReference type="PANTHER" id="PTHR24028">
    <property type="entry name" value="CADHERIN-87A"/>
    <property type="match status" value="1"/>
</dbReference>
<dbReference type="Pfam" id="PF00353">
    <property type="entry name" value="HemolysinCabind"/>
    <property type="match status" value="1"/>
</dbReference>
<evidence type="ECO:0000256" key="3">
    <source>
        <dbReference type="ARBA" id="ARBA00022989"/>
    </source>
</evidence>
<dbReference type="RefSeq" id="WP_185797997.1">
    <property type="nucleotide sequence ID" value="NZ_JACLQD010000003.1"/>
</dbReference>
<keyword evidence="4" id="KW-0325">Glycoprotein</keyword>
<dbReference type="InterPro" id="IPR001343">
    <property type="entry name" value="Hemolysn_Ca-bd"/>
</dbReference>
<keyword evidence="3" id="KW-0472">Membrane</keyword>
<name>A0A842I9V7_9RHOB</name>
<evidence type="ECO:0000256" key="4">
    <source>
        <dbReference type="ARBA" id="ARBA00023180"/>
    </source>
</evidence>
<reference evidence="7 8" key="1">
    <citation type="journal article" date="2017" name="Int. J. Syst. Evol. Microbiol.">
        <title>Gemmobacter straminiformis sp. nov., isolated from an artificial fountain.</title>
        <authorList>
            <person name="Kang J.Y."/>
            <person name="Kim M.J."/>
            <person name="Chun J."/>
            <person name="Son K.P."/>
            <person name="Jahng K.Y."/>
        </authorList>
    </citation>
    <scope>NUCLEOTIDE SEQUENCE [LARGE SCALE GENOMIC DNA]</scope>
    <source>
        <strain evidence="7 8">CAM-8</strain>
    </source>
</reference>
<sequence>MTAIVPSLTFSTGTDAAADSFALTEDGAALASGTILTLDVLANDVGGAGNTLWSIGSTATIDTLKTSDIGSDWERSAGGNLIRIVNGKVEVDLAGALAKYAGNIQALNAGDKITDSFYYTILLADGTLGLAQAQFTLTGTNDAPVITSAIRSLALTEDSGPTTAAGQLTATDPDLGTALAFSGSKSDLFGTLTVQKNGAWSYALKTTSPAVQSLTAGELKTLDYPVTVSDGKGGTATQTLSVTITGTNDAPVITSARTAGALTEDGKAATATGKITATDADHGTILTFAATPITEDAPKYGTMTVDATGKWTFTLAKASPEVQGLAKGEVKVLSYTVTVTDDLGSTAQKTVTVTLTGTNDAPTITSAQKAGFVDEGSPTTQAAGQIVAADADLTDKLAFSVAPVKSTVAAFGDFTVDQTGRWVFELNNASKAVQALANGEQKILTYTVLVADNKGGLAKQVVSVTITGTNDAPQIGTSTTTGALTEDARPFISSGKINASDIDRGDVLTFAATPALPENTQYGSFSIDNAGRWTFVLNKAAAAVQALAAGEKKVLEYGILVTDKAGDDVYQTVSITLTGANDAAVITNSNTKGVVVEDGSTATGGILSVTDRDSGEAIFKAHAETALAGQYGHFTFDAQTGAWSYTLDNASAAVQALGATDSKLDSLVVTSADGTAHTINVTVKGMADIAPPPPPQPNLTLLGPSSAPDFSDRLGTNDVTAPSSTVGSDNVILPDGGTDFYNAGPGNDSVVGGRADDSIYGNDGNDAIVSSAGNDRIDGGAGNDWLRSGSGSDSLSGGTGKDTLFGDTGADTLSGGEGSDMFVFIKADDRGDLITDFKSGFVFEDDKINLTRIDADSTLQFTQRLVWGGTTATAHGVWTIDNGDGTITLAADNDGDTTTAEFWVKVVTTSLTESNVIFDNPPDLQPPYLGL</sequence>
<dbReference type="InterPro" id="IPR002126">
    <property type="entry name" value="Cadherin-like_dom"/>
</dbReference>
<gene>
    <name evidence="7" type="ORF">H7F16_12825</name>
</gene>
<evidence type="ECO:0000259" key="6">
    <source>
        <dbReference type="PROSITE" id="PS50268"/>
    </source>
</evidence>
<dbReference type="Gene3D" id="2.150.10.10">
    <property type="entry name" value="Serralysin-like metalloprotease, C-terminal"/>
    <property type="match status" value="2"/>
</dbReference>
<comment type="caution">
    <text evidence="7">The sequence shown here is derived from an EMBL/GenBank/DDBJ whole genome shotgun (WGS) entry which is preliminary data.</text>
</comment>